<evidence type="ECO:0000313" key="4">
    <source>
        <dbReference type="Proteomes" id="UP000199068"/>
    </source>
</evidence>
<dbReference type="AlphaFoldDB" id="A0A1G9LAR1"/>
<dbReference type="GO" id="GO:0004222">
    <property type="term" value="F:metalloendopeptidase activity"/>
    <property type="evidence" value="ECO:0007669"/>
    <property type="project" value="TreeGrafter"/>
</dbReference>
<dbReference type="STRING" id="1121325.SAMN04515677_102462"/>
<dbReference type="InterPro" id="IPR011055">
    <property type="entry name" value="Dup_hybrid_motif"/>
</dbReference>
<keyword evidence="1" id="KW-0175">Coiled coil</keyword>
<sequence>MKNGIKIVIAFIILSLSFLLNEDKIYAYTENTDVDSLIQNKEYQKDLKNKISNLEGQINEKRKYIEEGQSLSSDDTEVVSISFVDQEILANEDKVENEIESIEQEKSNLEKQLEESIIEEAYLEKTIEENKKAYLAKNNLDFISGIWPVPLYTDISSPFGERIHPITGEKNFHRGIDIPAPQNTDIISTDDGVVIFSGIQNGYGNVVKIKHFDGKKSVYAHNTSNLVKEGDIVKQGQVIAKVGTTGNSTGNHLHFETIVDDENINPINAVDR</sequence>
<feature type="domain" description="M23ase beta-sheet core" evidence="2">
    <location>
        <begin position="172"/>
        <end position="266"/>
    </location>
</feature>
<dbReference type="Pfam" id="PF01551">
    <property type="entry name" value="Peptidase_M23"/>
    <property type="match status" value="1"/>
</dbReference>
<evidence type="ECO:0000259" key="2">
    <source>
        <dbReference type="Pfam" id="PF01551"/>
    </source>
</evidence>
<name>A0A1G9LAR1_9FIRM</name>
<organism evidence="3 4">
    <name type="scientific">Romboutsia lituseburensis DSM 797</name>
    <dbReference type="NCBI Taxonomy" id="1121325"/>
    <lineage>
        <taxon>Bacteria</taxon>
        <taxon>Bacillati</taxon>
        <taxon>Bacillota</taxon>
        <taxon>Clostridia</taxon>
        <taxon>Peptostreptococcales</taxon>
        <taxon>Peptostreptococcaceae</taxon>
        <taxon>Romboutsia</taxon>
    </lineage>
</organism>
<feature type="coiled-coil region" evidence="1">
    <location>
        <begin position="40"/>
        <end position="119"/>
    </location>
</feature>
<dbReference type="EMBL" id="FNGW01000002">
    <property type="protein sequence ID" value="SDL58635.1"/>
    <property type="molecule type" value="Genomic_DNA"/>
</dbReference>
<dbReference type="SUPFAM" id="SSF51261">
    <property type="entry name" value="Duplicated hybrid motif"/>
    <property type="match status" value="1"/>
</dbReference>
<reference evidence="3 4" key="1">
    <citation type="submission" date="2016-10" db="EMBL/GenBank/DDBJ databases">
        <authorList>
            <person name="de Groot N.N."/>
        </authorList>
    </citation>
    <scope>NUCLEOTIDE SEQUENCE [LARGE SCALE GENOMIC DNA]</scope>
    <source>
        <strain evidence="3 4">DSM 797</strain>
    </source>
</reference>
<accession>A0A1G9LAR1</accession>
<evidence type="ECO:0000256" key="1">
    <source>
        <dbReference type="SAM" id="Coils"/>
    </source>
</evidence>
<protein>
    <submittedName>
        <fullName evidence="3">Peptidase family M23</fullName>
    </submittedName>
</protein>
<dbReference type="InterPro" id="IPR050570">
    <property type="entry name" value="Cell_wall_metabolism_enzyme"/>
</dbReference>
<keyword evidence="4" id="KW-1185">Reference proteome</keyword>
<gene>
    <name evidence="3" type="ORF">SAMN04515677_102462</name>
</gene>
<dbReference type="PANTHER" id="PTHR21666">
    <property type="entry name" value="PEPTIDASE-RELATED"/>
    <property type="match status" value="1"/>
</dbReference>
<dbReference type="FunFam" id="2.70.70.10:FF:000006">
    <property type="entry name" value="M23 family peptidase"/>
    <property type="match status" value="1"/>
</dbReference>
<proteinExistence type="predicted"/>
<dbReference type="InterPro" id="IPR016047">
    <property type="entry name" value="M23ase_b-sheet_dom"/>
</dbReference>
<dbReference type="PANTHER" id="PTHR21666:SF270">
    <property type="entry name" value="MUREIN HYDROLASE ACTIVATOR ENVC"/>
    <property type="match status" value="1"/>
</dbReference>
<dbReference type="Gene3D" id="2.70.70.10">
    <property type="entry name" value="Glucose Permease (Domain IIA)"/>
    <property type="match status" value="1"/>
</dbReference>
<dbReference type="CDD" id="cd12797">
    <property type="entry name" value="M23_peptidase"/>
    <property type="match status" value="1"/>
</dbReference>
<dbReference type="Proteomes" id="UP000199068">
    <property type="component" value="Unassembled WGS sequence"/>
</dbReference>
<dbReference type="RefSeq" id="WP_170139170.1">
    <property type="nucleotide sequence ID" value="NZ_FNGW01000002.1"/>
</dbReference>
<evidence type="ECO:0000313" key="3">
    <source>
        <dbReference type="EMBL" id="SDL58635.1"/>
    </source>
</evidence>